<dbReference type="InterPro" id="IPR041260">
    <property type="entry name" value="Sld7_C"/>
</dbReference>
<evidence type="ECO:0000313" key="3">
    <source>
        <dbReference type="EMBL" id="KAF1990175.1"/>
    </source>
</evidence>
<feature type="region of interest" description="Disordered" evidence="1">
    <location>
        <begin position="227"/>
        <end position="249"/>
    </location>
</feature>
<organism evidence="3 4">
    <name type="scientific">Aulographum hederae CBS 113979</name>
    <dbReference type="NCBI Taxonomy" id="1176131"/>
    <lineage>
        <taxon>Eukaryota</taxon>
        <taxon>Fungi</taxon>
        <taxon>Dikarya</taxon>
        <taxon>Ascomycota</taxon>
        <taxon>Pezizomycotina</taxon>
        <taxon>Dothideomycetes</taxon>
        <taxon>Pleosporomycetidae</taxon>
        <taxon>Aulographales</taxon>
        <taxon>Aulographaceae</taxon>
    </lineage>
</organism>
<reference evidence="3" key="1">
    <citation type="journal article" date="2020" name="Stud. Mycol.">
        <title>101 Dothideomycetes genomes: a test case for predicting lifestyles and emergence of pathogens.</title>
        <authorList>
            <person name="Haridas S."/>
            <person name="Albert R."/>
            <person name="Binder M."/>
            <person name="Bloem J."/>
            <person name="Labutti K."/>
            <person name="Salamov A."/>
            <person name="Andreopoulos B."/>
            <person name="Baker S."/>
            <person name="Barry K."/>
            <person name="Bills G."/>
            <person name="Bluhm B."/>
            <person name="Cannon C."/>
            <person name="Castanera R."/>
            <person name="Culley D."/>
            <person name="Daum C."/>
            <person name="Ezra D."/>
            <person name="Gonzalez J."/>
            <person name="Henrissat B."/>
            <person name="Kuo A."/>
            <person name="Liang C."/>
            <person name="Lipzen A."/>
            <person name="Lutzoni F."/>
            <person name="Magnuson J."/>
            <person name="Mondo S."/>
            <person name="Nolan M."/>
            <person name="Ohm R."/>
            <person name="Pangilinan J."/>
            <person name="Park H.-J."/>
            <person name="Ramirez L."/>
            <person name="Alfaro M."/>
            <person name="Sun H."/>
            <person name="Tritt A."/>
            <person name="Yoshinaga Y."/>
            <person name="Zwiers L.-H."/>
            <person name="Turgeon B."/>
            <person name="Goodwin S."/>
            <person name="Spatafora J."/>
            <person name="Crous P."/>
            <person name="Grigoriev I."/>
        </authorList>
    </citation>
    <scope>NUCLEOTIDE SEQUENCE</scope>
    <source>
        <strain evidence="3">CBS 113979</strain>
    </source>
</reference>
<feature type="compositionally biased region" description="Polar residues" evidence="1">
    <location>
        <begin position="395"/>
        <end position="406"/>
    </location>
</feature>
<feature type="region of interest" description="Disordered" evidence="1">
    <location>
        <begin position="134"/>
        <end position="154"/>
    </location>
</feature>
<feature type="region of interest" description="Disordered" evidence="1">
    <location>
        <begin position="362"/>
        <end position="434"/>
    </location>
</feature>
<dbReference type="AlphaFoldDB" id="A0A6G1HAI9"/>
<feature type="compositionally biased region" description="Polar residues" evidence="1">
    <location>
        <begin position="277"/>
        <end position="294"/>
    </location>
</feature>
<sequence>MEAWSGNILLKDGLSINDIHLTQQPHLQPTIISASSLQFLAIVDIARVPLHLAIGPSHDLWTSATETEAWFSKTLLVSPASERESKKLLPWWELNCAQSPIGILAQIVYSDESTPVVPRPTEILFYGSVTRHQKGFAPPSPPRSSPGAQPVQDEEEAVLHIHALPLSSDLAHAPGAVITPPLSPTLPGTSSEFQHAQFLPTLAELREKVIEPLDKGKKRLSDVFDDATEKRKKARRRSGAAVSAAASKLDENRPVVPNVVAVKRKKDIQAPQPPAKGNSNDPPAQEPQSKNPSNYRPRGAHSRSPSLTSEPRLPSHQAFKDTAPNKRSSLSRVTSVSNLPEDSPVETRNKDAISRITMAGMRLYGLQQQRQPRGGNRRIDRSRGGSPALGPPSHPYQTASTSTSKMPTLPGSTPKDDQTATPASEDPDEIEKNNDEYKRIYHQTYKGAVFAFRKQIATVALHMRPERLREVVDKLLAIFCEDEVVEVGLGVEGL</sequence>
<protein>
    <recommendedName>
        <fullName evidence="2">Sld7 C-terminal domain-containing protein</fullName>
    </recommendedName>
</protein>
<dbReference type="OrthoDB" id="4205424at2759"/>
<feature type="compositionally biased region" description="Polar residues" evidence="1">
    <location>
        <begin position="325"/>
        <end position="340"/>
    </location>
</feature>
<dbReference type="Pfam" id="PF18596">
    <property type="entry name" value="Sld7_C"/>
    <property type="match status" value="1"/>
</dbReference>
<feature type="domain" description="Sld7 C-terminal" evidence="2">
    <location>
        <begin position="346"/>
        <end position="480"/>
    </location>
</feature>
<evidence type="ECO:0000313" key="4">
    <source>
        <dbReference type="Proteomes" id="UP000800041"/>
    </source>
</evidence>
<feature type="compositionally biased region" description="Low complexity" evidence="1">
    <location>
        <begin position="365"/>
        <end position="374"/>
    </location>
</feature>
<proteinExistence type="predicted"/>
<keyword evidence="4" id="KW-1185">Reference proteome</keyword>
<name>A0A6G1HAI9_9PEZI</name>
<evidence type="ECO:0000256" key="1">
    <source>
        <dbReference type="SAM" id="MobiDB-lite"/>
    </source>
</evidence>
<dbReference type="Proteomes" id="UP000800041">
    <property type="component" value="Unassembled WGS sequence"/>
</dbReference>
<evidence type="ECO:0000259" key="2">
    <source>
        <dbReference type="Pfam" id="PF18596"/>
    </source>
</evidence>
<accession>A0A6G1HAI9</accession>
<feature type="region of interest" description="Disordered" evidence="1">
    <location>
        <begin position="264"/>
        <end position="350"/>
    </location>
</feature>
<dbReference type="EMBL" id="ML977143">
    <property type="protein sequence ID" value="KAF1990175.1"/>
    <property type="molecule type" value="Genomic_DNA"/>
</dbReference>
<gene>
    <name evidence="3" type="ORF">K402DRAFT_451736</name>
</gene>